<protein>
    <submittedName>
        <fullName evidence="1">Uncharacterized protein</fullName>
    </submittedName>
</protein>
<name>A0AAE1S810_9SOLA</name>
<evidence type="ECO:0000313" key="1">
    <source>
        <dbReference type="EMBL" id="KAK4364101.1"/>
    </source>
</evidence>
<gene>
    <name evidence="1" type="ORF">RND71_015459</name>
</gene>
<dbReference type="Proteomes" id="UP001291623">
    <property type="component" value="Unassembled WGS sequence"/>
</dbReference>
<evidence type="ECO:0000313" key="2">
    <source>
        <dbReference type="Proteomes" id="UP001291623"/>
    </source>
</evidence>
<accession>A0AAE1S810</accession>
<organism evidence="1 2">
    <name type="scientific">Anisodus tanguticus</name>
    <dbReference type="NCBI Taxonomy" id="243964"/>
    <lineage>
        <taxon>Eukaryota</taxon>
        <taxon>Viridiplantae</taxon>
        <taxon>Streptophyta</taxon>
        <taxon>Embryophyta</taxon>
        <taxon>Tracheophyta</taxon>
        <taxon>Spermatophyta</taxon>
        <taxon>Magnoliopsida</taxon>
        <taxon>eudicotyledons</taxon>
        <taxon>Gunneridae</taxon>
        <taxon>Pentapetalae</taxon>
        <taxon>asterids</taxon>
        <taxon>lamiids</taxon>
        <taxon>Solanales</taxon>
        <taxon>Solanaceae</taxon>
        <taxon>Solanoideae</taxon>
        <taxon>Hyoscyameae</taxon>
        <taxon>Anisodus</taxon>
    </lineage>
</organism>
<sequence>MLGLLIAIALTVRPQPEPVQLSLVAELNLEGKEVGLLLMMIFTTLEAEPETIVLESYGLRESPVRNNYWGETYGIDCRTWKKVLELDIESYETFHECVAVAKEVESLQRQSLPLSKTNSLDVFVESLHTLTVDGPFCPYDGMVM</sequence>
<reference evidence="1" key="1">
    <citation type="submission" date="2023-12" db="EMBL/GenBank/DDBJ databases">
        <title>Genome assembly of Anisodus tanguticus.</title>
        <authorList>
            <person name="Wang Y.-J."/>
        </authorList>
    </citation>
    <scope>NUCLEOTIDE SEQUENCE</scope>
    <source>
        <strain evidence="1">KB-2021</strain>
        <tissue evidence="1">Leaf</tissue>
    </source>
</reference>
<comment type="caution">
    <text evidence="1">The sequence shown here is derived from an EMBL/GenBank/DDBJ whole genome shotgun (WGS) entry which is preliminary data.</text>
</comment>
<dbReference type="EMBL" id="JAVYJV010000008">
    <property type="protein sequence ID" value="KAK4364101.1"/>
    <property type="molecule type" value="Genomic_DNA"/>
</dbReference>
<keyword evidence="2" id="KW-1185">Reference proteome</keyword>
<proteinExistence type="predicted"/>
<dbReference type="AlphaFoldDB" id="A0AAE1S810"/>